<dbReference type="SUPFAM" id="SSF50118">
    <property type="entry name" value="Cell growth inhibitor/plasmid maintenance toxic component"/>
    <property type="match status" value="1"/>
</dbReference>
<dbReference type="PANTHER" id="PTHR33988">
    <property type="entry name" value="ENDORIBONUCLEASE MAZF-RELATED"/>
    <property type="match status" value="1"/>
</dbReference>
<comment type="caution">
    <text evidence="3">The sequence shown here is derived from an EMBL/GenBank/DDBJ whole genome shotgun (WGS) entry which is preliminary data.</text>
</comment>
<dbReference type="GO" id="GO:0016075">
    <property type="term" value="P:rRNA catabolic process"/>
    <property type="evidence" value="ECO:0007669"/>
    <property type="project" value="TreeGrafter"/>
</dbReference>
<dbReference type="InterPro" id="IPR003477">
    <property type="entry name" value="PemK-like"/>
</dbReference>
<dbReference type="Gene3D" id="2.30.30.110">
    <property type="match status" value="1"/>
</dbReference>
<name>A0AB37IHX4_ENTHR</name>
<evidence type="ECO:0008006" key="5">
    <source>
        <dbReference type="Google" id="ProtNLM"/>
    </source>
</evidence>
<keyword evidence="2" id="KW-1277">Toxin-antitoxin system</keyword>
<evidence type="ECO:0000256" key="1">
    <source>
        <dbReference type="ARBA" id="ARBA00007521"/>
    </source>
</evidence>
<proteinExistence type="inferred from homology"/>
<sequence length="130" mass="15010">MNWQLILVLKVGHLMNSIEQGTIVFIDFEPSRGSEITKRRPAVVISRDEYSYSSNLIIVCPITSTKKNRPYFVDIKHEKLASGSRVNTKQVYTLDYSEQGGRKIDILGKVSQREFINIAQHFLMNFNFQL</sequence>
<protein>
    <recommendedName>
        <fullName evidence="5">mRNA interferase</fullName>
    </recommendedName>
</protein>
<comment type="similarity">
    <text evidence="1">Belongs to the PemK/MazF family.</text>
</comment>
<accession>A0AB37IHX4</accession>
<dbReference type="InterPro" id="IPR011067">
    <property type="entry name" value="Plasmid_toxin/cell-grow_inhib"/>
</dbReference>
<dbReference type="GO" id="GO:0003677">
    <property type="term" value="F:DNA binding"/>
    <property type="evidence" value="ECO:0007669"/>
    <property type="project" value="InterPro"/>
</dbReference>
<organism evidence="3 4">
    <name type="scientific">Enterococcus hirae</name>
    <dbReference type="NCBI Taxonomy" id="1354"/>
    <lineage>
        <taxon>Bacteria</taxon>
        <taxon>Bacillati</taxon>
        <taxon>Bacillota</taxon>
        <taxon>Bacilli</taxon>
        <taxon>Lactobacillales</taxon>
        <taxon>Enterococcaceae</taxon>
        <taxon>Enterococcus</taxon>
    </lineage>
</organism>
<dbReference type="Pfam" id="PF02452">
    <property type="entry name" value="PemK_toxin"/>
    <property type="match status" value="1"/>
</dbReference>
<evidence type="ECO:0000313" key="4">
    <source>
        <dbReference type="Proteomes" id="UP000253498"/>
    </source>
</evidence>
<reference evidence="3 4" key="1">
    <citation type="submission" date="2015-06" db="EMBL/GenBank/DDBJ databases">
        <title>The Genome Sequence of Enterococcus hirae 88EA1.</title>
        <authorList>
            <consortium name="The Broad Institute Genomics Platform"/>
            <consortium name="The Broad Institute Genome Sequencing Center for Infectious Disease"/>
            <person name="Earl A.M."/>
            <person name="Van Tyne D."/>
            <person name="Lebreton F."/>
            <person name="Saavedra J.T."/>
            <person name="Gilmore M.S."/>
            <person name="Manson McGuire A."/>
            <person name="Clock S."/>
            <person name="Crupain M."/>
            <person name="Rangan U."/>
            <person name="Young S."/>
            <person name="Abouelleil A."/>
            <person name="Cao P."/>
            <person name="Chapman S.B."/>
            <person name="Griggs A."/>
            <person name="Priest M."/>
            <person name="Shea T."/>
            <person name="Wortman J."/>
            <person name="Nusbaum C."/>
            <person name="Birren B."/>
        </authorList>
    </citation>
    <scope>NUCLEOTIDE SEQUENCE [LARGE SCALE GENOMIC DNA]</scope>
    <source>
        <strain evidence="3 4">88EA1</strain>
    </source>
</reference>
<dbReference type="GO" id="GO:0004521">
    <property type="term" value="F:RNA endonuclease activity"/>
    <property type="evidence" value="ECO:0007669"/>
    <property type="project" value="TreeGrafter"/>
</dbReference>
<evidence type="ECO:0000313" key="3">
    <source>
        <dbReference type="EMBL" id="RBT66170.1"/>
    </source>
</evidence>
<gene>
    <name evidence="3" type="ORF">EB03_02782</name>
</gene>
<dbReference type="Proteomes" id="UP000253498">
    <property type="component" value="Unassembled WGS sequence"/>
</dbReference>
<dbReference type="GO" id="GO:0006402">
    <property type="term" value="P:mRNA catabolic process"/>
    <property type="evidence" value="ECO:0007669"/>
    <property type="project" value="TreeGrafter"/>
</dbReference>
<evidence type="ECO:0000256" key="2">
    <source>
        <dbReference type="ARBA" id="ARBA00022649"/>
    </source>
</evidence>
<dbReference type="AlphaFoldDB" id="A0AB37IHX4"/>
<dbReference type="EMBL" id="LESJ01000010">
    <property type="protein sequence ID" value="RBT66170.1"/>
    <property type="molecule type" value="Genomic_DNA"/>
</dbReference>